<dbReference type="OrthoDB" id="9809052at2"/>
<comment type="domain">
    <text evidence="10">Consists of three domains: the N-terminal catalytic domain, the editing domain and the C-terminal anticodon-binding domain.</text>
</comment>
<dbReference type="CDD" id="cd04334">
    <property type="entry name" value="ProRS-INS"/>
    <property type="match status" value="1"/>
</dbReference>
<comment type="subcellular location">
    <subcellularLocation>
        <location evidence="1 10">Cytoplasm</location>
    </subcellularLocation>
</comment>
<dbReference type="InterPro" id="IPR045864">
    <property type="entry name" value="aa-tRNA-synth_II/BPL/LPL"/>
</dbReference>
<dbReference type="HAMAP" id="MF_01569">
    <property type="entry name" value="Pro_tRNA_synth_type1"/>
    <property type="match status" value="1"/>
</dbReference>
<organism evidence="12 13">
    <name type="scientific">Thermoleophilum album</name>
    <dbReference type="NCBI Taxonomy" id="29539"/>
    <lineage>
        <taxon>Bacteria</taxon>
        <taxon>Bacillati</taxon>
        <taxon>Actinomycetota</taxon>
        <taxon>Thermoleophilia</taxon>
        <taxon>Thermoleophilales</taxon>
        <taxon>Thermoleophilaceae</taxon>
        <taxon>Thermoleophilum</taxon>
    </lineage>
</organism>
<dbReference type="Gene3D" id="3.30.930.10">
    <property type="entry name" value="Bira Bifunctional Protein, Domain 2"/>
    <property type="match status" value="2"/>
</dbReference>
<dbReference type="InterPro" id="IPR036754">
    <property type="entry name" value="YbaK/aa-tRNA-synt-asso_dom_sf"/>
</dbReference>
<evidence type="ECO:0000256" key="2">
    <source>
        <dbReference type="ARBA" id="ARBA00011738"/>
    </source>
</evidence>
<dbReference type="SUPFAM" id="SSF55826">
    <property type="entry name" value="YbaK/ProRS associated domain"/>
    <property type="match status" value="1"/>
</dbReference>
<evidence type="ECO:0000256" key="5">
    <source>
        <dbReference type="ARBA" id="ARBA00022741"/>
    </source>
</evidence>
<comment type="catalytic activity">
    <reaction evidence="9 10">
        <text>tRNA(Pro) + L-proline + ATP = L-prolyl-tRNA(Pro) + AMP + diphosphate</text>
        <dbReference type="Rhea" id="RHEA:14305"/>
        <dbReference type="Rhea" id="RHEA-COMP:9700"/>
        <dbReference type="Rhea" id="RHEA-COMP:9702"/>
        <dbReference type="ChEBI" id="CHEBI:30616"/>
        <dbReference type="ChEBI" id="CHEBI:33019"/>
        <dbReference type="ChEBI" id="CHEBI:60039"/>
        <dbReference type="ChEBI" id="CHEBI:78442"/>
        <dbReference type="ChEBI" id="CHEBI:78532"/>
        <dbReference type="ChEBI" id="CHEBI:456215"/>
        <dbReference type="EC" id="6.1.1.15"/>
    </reaction>
</comment>
<dbReference type="InterPro" id="IPR004154">
    <property type="entry name" value="Anticodon-bd"/>
</dbReference>
<protein>
    <recommendedName>
        <fullName evidence="10">Proline--tRNA ligase</fullName>
        <ecNumber evidence="10">6.1.1.15</ecNumber>
    </recommendedName>
    <alternativeName>
        <fullName evidence="10">Prolyl-tRNA synthetase</fullName>
        <shortName evidence="10">ProRS</shortName>
    </alternativeName>
</protein>
<evidence type="ECO:0000256" key="7">
    <source>
        <dbReference type="ARBA" id="ARBA00022917"/>
    </source>
</evidence>
<dbReference type="GO" id="GO:0002161">
    <property type="term" value="F:aminoacyl-tRNA deacylase activity"/>
    <property type="evidence" value="ECO:0007669"/>
    <property type="project" value="InterPro"/>
</dbReference>
<dbReference type="CDD" id="cd00861">
    <property type="entry name" value="ProRS_anticodon_short"/>
    <property type="match status" value="1"/>
</dbReference>
<accession>A0A1H6FVU5</accession>
<keyword evidence="5 10" id="KW-0547">Nucleotide-binding</keyword>
<evidence type="ECO:0000256" key="4">
    <source>
        <dbReference type="ARBA" id="ARBA00022598"/>
    </source>
</evidence>
<keyword evidence="7 10" id="KW-0648">Protein biosynthesis</keyword>
<dbReference type="InterPro" id="IPR050062">
    <property type="entry name" value="Pro-tRNA_synthetase"/>
</dbReference>
<dbReference type="PROSITE" id="PS50862">
    <property type="entry name" value="AA_TRNA_LIGASE_II"/>
    <property type="match status" value="1"/>
</dbReference>
<evidence type="ECO:0000256" key="3">
    <source>
        <dbReference type="ARBA" id="ARBA00022490"/>
    </source>
</evidence>
<evidence type="ECO:0000313" key="13">
    <source>
        <dbReference type="Proteomes" id="UP000222056"/>
    </source>
</evidence>
<dbReference type="InterPro" id="IPR007214">
    <property type="entry name" value="YbaK/aa-tRNA-synth-assoc-dom"/>
</dbReference>
<reference evidence="13" key="1">
    <citation type="submission" date="2016-10" db="EMBL/GenBank/DDBJ databases">
        <authorList>
            <person name="Varghese N."/>
            <person name="Submissions S."/>
        </authorList>
    </citation>
    <scope>NUCLEOTIDE SEQUENCE [LARGE SCALE GENOMIC DNA]</scope>
    <source>
        <strain evidence="13">ATCC 35263</strain>
    </source>
</reference>
<dbReference type="InterPro" id="IPR002314">
    <property type="entry name" value="aa-tRNA-synt_IIb"/>
</dbReference>
<comment type="function">
    <text evidence="10">Catalyzes the attachment of proline to tRNA(Pro) in a two-step reaction: proline is first activated by ATP to form Pro-AMP and then transferred to the acceptor end of tRNA(Pro). As ProRS can inadvertently accommodate and process non-cognate amino acids such as alanine and cysteine, to avoid such errors it has two additional distinct editing activities against alanine. One activity is designated as 'pretransfer' editing and involves the tRNA(Pro)-independent hydrolysis of activated Ala-AMP. The other activity is designated 'posttransfer' editing and involves deacylation of mischarged Ala-tRNA(Pro). The misacylated Cys-tRNA(Pro) is not edited by ProRS.</text>
</comment>
<name>A0A1H6FVU5_THEAL</name>
<dbReference type="EMBL" id="FNWJ01000002">
    <property type="protein sequence ID" value="SEH14552.1"/>
    <property type="molecule type" value="Genomic_DNA"/>
</dbReference>
<evidence type="ECO:0000256" key="6">
    <source>
        <dbReference type="ARBA" id="ARBA00022840"/>
    </source>
</evidence>
<dbReference type="InterPro" id="IPR036621">
    <property type="entry name" value="Anticodon-bd_dom_sf"/>
</dbReference>
<dbReference type="InterPro" id="IPR002316">
    <property type="entry name" value="Pro-tRNA-ligase_IIa"/>
</dbReference>
<dbReference type="PANTHER" id="PTHR42753">
    <property type="entry name" value="MITOCHONDRIAL RIBOSOME PROTEIN L39/PROLYL-TRNA LIGASE FAMILY MEMBER"/>
    <property type="match status" value="1"/>
</dbReference>
<evidence type="ECO:0000256" key="9">
    <source>
        <dbReference type="ARBA" id="ARBA00047671"/>
    </source>
</evidence>
<gene>
    <name evidence="10" type="primary">proS</name>
    <name evidence="12" type="ORF">SAMN02745716_1668</name>
</gene>
<feature type="domain" description="Aminoacyl-transfer RNA synthetases class-II family profile" evidence="11">
    <location>
        <begin position="55"/>
        <end position="460"/>
    </location>
</feature>
<dbReference type="GO" id="GO:0004827">
    <property type="term" value="F:proline-tRNA ligase activity"/>
    <property type="evidence" value="ECO:0007669"/>
    <property type="project" value="UniProtKB-UniRule"/>
</dbReference>
<keyword evidence="3 10" id="KW-0963">Cytoplasm</keyword>
<dbReference type="GO" id="GO:0005829">
    <property type="term" value="C:cytosol"/>
    <property type="evidence" value="ECO:0007669"/>
    <property type="project" value="TreeGrafter"/>
</dbReference>
<dbReference type="PRINTS" id="PR01046">
    <property type="entry name" value="TRNASYNTHPRO"/>
</dbReference>
<evidence type="ECO:0000256" key="8">
    <source>
        <dbReference type="ARBA" id="ARBA00023146"/>
    </source>
</evidence>
<dbReference type="Gene3D" id="3.40.50.800">
    <property type="entry name" value="Anticodon-binding domain"/>
    <property type="match status" value="1"/>
</dbReference>
<dbReference type="STRING" id="29539.SAMN02745716_1668"/>
<keyword evidence="8 10" id="KW-0030">Aminoacyl-tRNA synthetase</keyword>
<dbReference type="GO" id="GO:0005524">
    <property type="term" value="F:ATP binding"/>
    <property type="evidence" value="ECO:0007669"/>
    <property type="project" value="UniProtKB-UniRule"/>
</dbReference>
<keyword evidence="13" id="KW-1185">Reference proteome</keyword>
<sequence length="576" mass="63425">MARLSRYFLPTLREDPADAESVSHRLVVRAGLARQLGAGLWTLMPALWRAHRRCEQIIREEMDAIGAQELLMPVLQPAELWRRTGRLEIEELFKLRDRRDAELVLAMTHEEAITWHVAREVRSYRELPMILYQFQVKMRDEPRPRAGLLRVREFVMKDAYSFDRDEEGLDAAYELHRRAYARIFDRSGLEWYEVQSDVGMMGGSAAHEYMAPCPAGENEIALSDAGYAANVEVARAEPAPAEGLPAPRPAPERVATPGARTIEEVSSLLGVPAAALIKALPVRTRSGRTLLVLVRGDHRLNEVKLRNHLGEEVRQLTAEEIETDLRVPPGFIGPVGIDVPVLADEALRGLRGLVAGANQPDAHLVGVEPGRDFDCAWADVRRVEAGDRCPLGGTIRIEPAIEVGNIFKLGTRYSEPLGATYLDEQGRERPIVMGSYGIGPARVVAAAIEQRADEAGIVWPQALAPFDLHLVALGPPGERAREVADSLYEQLCARGVAVLYDDRETATPGEKFMDADLLGLPLRATIGRKGVEQGVVDLRRRSDGETWRLPLDQAPEQLAALVRQGVADTAAAAGAG</sequence>
<dbReference type="Gene3D" id="3.90.960.10">
    <property type="entry name" value="YbaK/aminoacyl-tRNA synthetase-associated domain"/>
    <property type="match status" value="1"/>
</dbReference>
<evidence type="ECO:0000259" key="11">
    <source>
        <dbReference type="PROSITE" id="PS50862"/>
    </source>
</evidence>
<proteinExistence type="inferred from homology"/>
<dbReference type="Pfam" id="PF04073">
    <property type="entry name" value="tRNA_edit"/>
    <property type="match status" value="1"/>
</dbReference>
<dbReference type="Proteomes" id="UP000222056">
    <property type="component" value="Unassembled WGS sequence"/>
</dbReference>
<dbReference type="EC" id="6.1.1.15" evidence="10"/>
<dbReference type="GO" id="GO:0006433">
    <property type="term" value="P:prolyl-tRNA aminoacylation"/>
    <property type="evidence" value="ECO:0007669"/>
    <property type="project" value="UniProtKB-UniRule"/>
</dbReference>
<comment type="similarity">
    <text evidence="10">Belongs to the class-II aminoacyl-tRNA synthetase family. ProS type 1 subfamily.</text>
</comment>
<dbReference type="NCBIfam" id="TIGR00409">
    <property type="entry name" value="proS_fam_II"/>
    <property type="match status" value="1"/>
</dbReference>
<evidence type="ECO:0000256" key="10">
    <source>
        <dbReference type="HAMAP-Rule" id="MF_01569"/>
    </source>
</evidence>
<dbReference type="NCBIfam" id="NF006625">
    <property type="entry name" value="PRK09194.1"/>
    <property type="match status" value="1"/>
</dbReference>
<keyword evidence="6 10" id="KW-0067">ATP-binding</keyword>
<dbReference type="AlphaFoldDB" id="A0A1H6FVU5"/>
<dbReference type="SUPFAM" id="SSF52954">
    <property type="entry name" value="Class II aaRS ABD-related"/>
    <property type="match status" value="1"/>
</dbReference>
<dbReference type="Pfam" id="PF00587">
    <property type="entry name" value="tRNA-synt_2b"/>
    <property type="match status" value="1"/>
</dbReference>
<dbReference type="InterPro" id="IPR023717">
    <property type="entry name" value="Pro-tRNA-Synthase_IIa_type1"/>
</dbReference>
<dbReference type="SUPFAM" id="SSF55681">
    <property type="entry name" value="Class II aaRS and biotin synthetases"/>
    <property type="match status" value="1"/>
</dbReference>
<evidence type="ECO:0000256" key="1">
    <source>
        <dbReference type="ARBA" id="ARBA00004496"/>
    </source>
</evidence>
<comment type="subunit">
    <text evidence="2 10">Homodimer.</text>
</comment>
<dbReference type="RefSeq" id="WP_093118078.1">
    <property type="nucleotide sequence ID" value="NZ_FNWJ01000002.1"/>
</dbReference>
<dbReference type="Pfam" id="PF03129">
    <property type="entry name" value="HGTP_anticodon"/>
    <property type="match status" value="1"/>
</dbReference>
<keyword evidence="4 10" id="KW-0436">Ligase</keyword>
<dbReference type="InterPro" id="IPR004500">
    <property type="entry name" value="Pro-tRNA-synth_IIa_bac-type"/>
</dbReference>
<evidence type="ECO:0000313" key="12">
    <source>
        <dbReference type="EMBL" id="SEH14552.1"/>
    </source>
</evidence>
<dbReference type="InterPro" id="IPR006195">
    <property type="entry name" value="aa-tRNA-synth_II"/>
</dbReference>
<dbReference type="PANTHER" id="PTHR42753:SF2">
    <property type="entry name" value="PROLINE--TRNA LIGASE"/>
    <property type="match status" value="1"/>
</dbReference>
<dbReference type="InterPro" id="IPR044140">
    <property type="entry name" value="ProRS_anticodon_short"/>
</dbReference>